<dbReference type="EMBL" id="QUNF01000014">
    <property type="protein sequence ID" value="REG84733.1"/>
    <property type="molecule type" value="Genomic_DNA"/>
</dbReference>
<evidence type="ECO:0008006" key="3">
    <source>
        <dbReference type="Google" id="ProtNLM"/>
    </source>
</evidence>
<dbReference type="Pfam" id="PF19891">
    <property type="entry name" value="DUF6364"/>
    <property type="match status" value="1"/>
</dbReference>
<sequence>MNKKLTLSLDESVIQKAKIYAEKTGSSLSGLVEDYFEKITESSPQTQISTRLKSIAGKINLPEDFDEEQELRRTLEEKHLK</sequence>
<evidence type="ECO:0000313" key="2">
    <source>
        <dbReference type="Proteomes" id="UP000256405"/>
    </source>
</evidence>
<dbReference type="RefSeq" id="WP_086541434.1">
    <property type="nucleotide sequence ID" value="NZ_MSSW01000027.1"/>
</dbReference>
<proteinExistence type="predicted"/>
<organism evidence="1 2">
    <name type="scientific">Algoriphagus antarcticus</name>
    <dbReference type="NCBI Taxonomy" id="238540"/>
    <lineage>
        <taxon>Bacteria</taxon>
        <taxon>Pseudomonadati</taxon>
        <taxon>Bacteroidota</taxon>
        <taxon>Cytophagia</taxon>
        <taxon>Cytophagales</taxon>
        <taxon>Cyclobacteriaceae</taxon>
        <taxon>Algoriphagus</taxon>
    </lineage>
</organism>
<dbReference type="Proteomes" id="UP000256405">
    <property type="component" value="Unassembled WGS sequence"/>
</dbReference>
<dbReference type="OrthoDB" id="1121643at2"/>
<accession>A0A3E0DPL5</accession>
<protein>
    <recommendedName>
        <fullName evidence="3">Antitoxin</fullName>
    </recommendedName>
</protein>
<gene>
    <name evidence="1" type="ORF">C8N25_11482</name>
</gene>
<evidence type="ECO:0000313" key="1">
    <source>
        <dbReference type="EMBL" id="REG84733.1"/>
    </source>
</evidence>
<comment type="caution">
    <text evidence="1">The sequence shown here is derived from an EMBL/GenBank/DDBJ whole genome shotgun (WGS) entry which is preliminary data.</text>
</comment>
<reference evidence="1 2" key="1">
    <citation type="submission" date="2018-08" db="EMBL/GenBank/DDBJ databases">
        <title>Genomic Encyclopedia of Archaeal and Bacterial Type Strains, Phase II (KMG-II): from individual species to whole genera.</title>
        <authorList>
            <person name="Goeker M."/>
        </authorList>
    </citation>
    <scope>NUCLEOTIDE SEQUENCE [LARGE SCALE GENOMIC DNA]</scope>
    <source>
        <strain evidence="1 2">DSM 15986</strain>
    </source>
</reference>
<keyword evidence="2" id="KW-1185">Reference proteome</keyword>
<dbReference type="AlphaFoldDB" id="A0A3E0DPL5"/>
<name>A0A3E0DPL5_9BACT</name>
<dbReference type="InterPro" id="IPR045944">
    <property type="entry name" value="DUF6364"/>
</dbReference>